<comment type="similarity">
    <text evidence="1 11">Belongs to the lentivirus primate group Nef protein family.</text>
</comment>
<keyword evidence="7 11" id="KW-0843">Virulence</keyword>
<protein>
    <recommendedName>
        <fullName evidence="2 11">Protein Nef</fullName>
    </recommendedName>
</protein>
<evidence type="ECO:0000256" key="10">
    <source>
        <dbReference type="ARBA" id="ARBA00023288"/>
    </source>
</evidence>
<feature type="region of interest" description="Disordered" evidence="12">
    <location>
        <begin position="1"/>
        <end position="57"/>
    </location>
</feature>
<dbReference type="SUPFAM" id="SSF55671">
    <property type="entry name" value="Regulatory factor Nef"/>
    <property type="match status" value="1"/>
</dbReference>
<reference evidence="13" key="1">
    <citation type="submission" date="2010-06" db="EMBL/GenBank/DDBJ databases">
        <title>Correlation between the presence of a vpu gene and lack of Nef-mediated down-modulation of TCR-CD3: exceptions to the rule.</title>
        <authorList>
            <person name="Schmoekel J."/>
            <person name="Leendertz F.H."/>
            <person name="Bailes E."/>
            <person name="Sauter D."/>
            <person name="Schindler M."/>
            <person name="Saragosti S."/>
            <person name="Bibollet-Ruche F."/>
            <person name="Hahn B.H."/>
            <person name="Peeters M."/>
            <person name="Kirchhoff F."/>
            <person name="Dazza M.C."/>
        </authorList>
    </citation>
    <scope>NUCLEOTIDE SEQUENCE</scope>
    <source>
        <strain evidence="13">SIVasc</strain>
    </source>
</reference>
<accession>E1VCY3</accession>
<organismHost>
    <name type="scientific">Cercopithecidae</name>
    <name type="common">Old World monkeys</name>
    <dbReference type="NCBI Taxonomy" id="9527"/>
</organismHost>
<evidence type="ECO:0000256" key="2">
    <source>
        <dbReference type="ARBA" id="ARBA00013526"/>
    </source>
</evidence>
<keyword evidence="8" id="KW-0472">Membrane</keyword>
<dbReference type="Pfam" id="PF00469">
    <property type="entry name" value="F-protein"/>
    <property type="match status" value="1"/>
</dbReference>
<keyword evidence="10 11" id="KW-0449">Lipoprotein</keyword>
<keyword evidence="3" id="KW-1032">Host cell membrane</keyword>
<evidence type="ECO:0000256" key="9">
    <source>
        <dbReference type="ARBA" id="ARBA00023280"/>
    </source>
</evidence>
<keyword evidence="4" id="KW-0945">Host-virus interaction</keyword>
<organismHost>
    <name type="scientific">Pan troglodytes</name>
    <name type="common">Chimpanzee</name>
    <dbReference type="NCBI Taxonomy" id="9598"/>
</organismHost>
<evidence type="ECO:0000256" key="8">
    <source>
        <dbReference type="ARBA" id="ARBA00023136"/>
    </source>
</evidence>
<evidence type="ECO:0000256" key="11">
    <source>
        <dbReference type="RuleBase" id="RU000344"/>
    </source>
</evidence>
<name>E1VCY3_SIV</name>
<evidence type="ECO:0000256" key="12">
    <source>
        <dbReference type="SAM" id="MobiDB-lite"/>
    </source>
</evidence>
<sequence>MGSWSSKQRSSRPSTGSPSSRGGGRMRYGRLFGDLLGESSTSQGGSGRGWRSSSARGHEVQPLVFTQGETWEDDDEGVGCPVRPQKPLTPLYYKKAIDISWFLKEKGGLRGIYYSKRRHDLLNIYMLNEQGVLDDWQHYTDGPGERYPLTFGWLWKLVPVQVNVEDDDEHMLMHPAVQDGMEDPWGEILAWDFDPTLAWEAGRIKAAKQKKAQEAMEACLEESEEE</sequence>
<proteinExistence type="inferred from homology"/>
<evidence type="ECO:0000256" key="1">
    <source>
        <dbReference type="ARBA" id="ARBA00006933"/>
    </source>
</evidence>
<keyword evidence="9 11" id="KW-0899">Viral immunoevasion</keyword>
<feature type="compositionally biased region" description="Low complexity" evidence="12">
    <location>
        <begin position="1"/>
        <end position="20"/>
    </location>
</feature>
<evidence type="ECO:0000313" key="13">
    <source>
        <dbReference type="EMBL" id="CBN76374.1"/>
    </source>
</evidence>
<dbReference type="InterPro" id="IPR027481">
    <property type="entry name" value="HIV-1_Nef_core_sf"/>
</dbReference>
<dbReference type="EMBL" id="FN994812">
    <property type="protein sequence ID" value="CBN76374.1"/>
    <property type="molecule type" value="Genomic_DNA"/>
</dbReference>
<evidence type="ECO:0000256" key="3">
    <source>
        <dbReference type="ARBA" id="ARBA00022511"/>
    </source>
</evidence>
<organism evidence="13">
    <name type="scientific">Simian immunodeficiency virus</name>
    <name type="common">SIV</name>
    <dbReference type="NCBI Taxonomy" id="11723"/>
    <lineage>
        <taxon>Viruses</taxon>
        <taxon>Riboviria</taxon>
        <taxon>Pararnavirae</taxon>
        <taxon>Artverviricota</taxon>
        <taxon>Revtraviricetes</taxon>
        <taxon>Ortervirales</taxon>
        <taxon>Retroviridae</taxon>
        <taxon>Orthoretrovirinae</taxon>
        <taxon>Lentivirus</taxon>
        <taxon>Lentivirus simimdef</taxon>
    </lineage>
</organism>
<evidence type="ECO:0000256" key="5">
    <source>
        <dbReference type="ARBA" id="ARBA00022707"/>
    </source>
</evidence>
<keyword evidence="6" id="KW-1043">Host membrane</keyword>
<dbReference type="GO" id="GO:0005525">
    <property type="term" value="F:GTP binding"/>
    <property type="evidence" value="ECO:0007669"/>
    <property type="project" value="InterPro"/>
</dbReference>
<evidence type="ECO:0000256" key="4">
    <source>
        <dbReference type="ARBA" id="ARBA00022581"/>
    </source>
</evidence>
<keyword evidence="5 11" id="KW-0519">Myristate</keyword>
<dbReference type="InterPro" id="IPR001558">
    <property type="entry name" value="HIV_Nef"/>
</dbReference>
<evidence type="ECO:0000256" key="6">
    <source>
        <dbReference type="ARBA" id="ARBA00022870"/>
    </source>
</evidence>
<feature type="compositionally biased region" description="Low complexity" evidence="12">
    <location>
        <begin position="29"/>
        <end position="55"/>
    </location>
</feature>
<dbReference type="Gene3D" id="3.30.62.10">
    <property type="entry name" value="Nef Regulatory Factor"/>
    <property type="match status" value="1"/>
</dbReference>
<gene>
    <name evidence="13" type="primary">Nef</name>
</gene>
<evidence type="ECO:0000256" key="7">
    <source>
        <dbReference type="ARBA" id="ARBA00023026"/>
    </source>
</evidence>